<reference evidence="1 2" key="1">
    <citation type="submission" date="2020-08" db="EMBL/GenBank/DDBJ databases">
        <title>Genome public.</title>
        <authorList>
            <person name="Liu C."/>
            <person name="Sun Q."/>
        </authorList>
    </citation>
    <scope>NUCLEOTIDE SEQUENCE [LARGE SCALE GENOMIC DNA]</scope>
    <source>
        <strain evidence="1 2">M29</strain>
    </source>
</reference>
<dbReference type="RefSeq" id="WP_186995514.1">
    <property type="nucleotide sequence ID" value="NZ_JACOQG010000032.1"/>
</dbReference>
<dbReference type="PANTHER" id="PTHR12993">
    <property type="entry name" value="N-ACETYLGLUCOSAMINYL-PHOSPHATIDYLINOSITOL DE-N-ACETYLASE-RELATED"/>
    <property type="match status" value="1"/>
</dbReference>
<keyword evidence="2" id="KW-1185">Reference proteome</keyword>
<dbReference type="InterPro" id="IPR003737">
    <property type="entry name" value="GlcNAc_PI_deacetylase-related"/>
</dbReference>
<dbReference type="EMBL" id="JACOQG010000032">
    <property type="protein sequence ID" value="MBC5780852.1"/>
    <property type="molecule type" value="Genomic_DNA"/>
</dbReference>
<name>A0ABR7ILM5_9FIRM</name>
<organism evidence="1 2">
    <name type="scientific">Blautia difficilis</name>
    <dbReference type="NCBI Taxonomy" id="2763027"/>
    <lineage>
        <taxon>Bacteria</taxon>
        <taxon>Bacillati</taxon>
        <taxon>Bacillota</taxon>
        <taxon>Clostridia</taxon>
        <taxon>Lachnospirales</taxon>
        <taxon>Lachnospiraceae</taxon>
        <taxon>Blautia</taxon>
    </lineage>
</organism>
<dbReference type="SUPFAM" id="SSF102588">
    <property type="entry name" value="LmbE-like"/>
    <property type="match status" value="1"/>
</dbReference>
<sequence>MKMDILQKLKRYRKKIWLFFLLTVFLCGACRAAYVTGARSGHVTIRELDSLQLEDCTKLMVVAHPDDETLWGGAHLLDGKYFVVCLTNGYNKVRRQEFLNAIKESGNKGLILRYPDKVRGERSKWVGDKKDIIKDLDTILTYKHWNMVATHNPEGEYGHIHHQMTSQLVTQEYYRNYQINNLYYFGKYYKKKVLPDIADSLPRISAKSESAKRELLLNYKSQKKVENMFAHMIPYEDWSQSGEIWAK</sequence>
<protein>
    <submittedName>
        <fullName evidence="1">PIG-L family deacetylase</fullName>
    </submittedName>
</protein>
<proteinExistence type="predicted"/>
<comment type="caution">
    <text evidence="1">The sequence shown here is derived from an EMBL/GenBank/DDBJ whole genome shotgun (WGS) entry which is preliminary data.</text>
</comment>
<dbReference type="InterPro" id="IPR024078">
    <property type="entry name" value="LmbE-like_dom_sf"/>
</dbReference>
<gene>
    <name evidence="1" type="ORF">H8Z82_14570</name>
</gene>
<dbReference type="Gene3D" id="3.40.50.10320">
    <property type="entry name" value="LmbE-like"/>
    <property type="match status" value="1"/>
</dbReference>
<dbReference type="PANTHER" id="PTHR12993:SF11">
    <property type="entry name" value="N-ACETYLGLUCOSAMINYL-PHOSPHATIDYLINOSITOL DE-N-ACETYLASE"/>
    <property type="match status" value="1"/>
</dbReference>
<dbReference type="Proteomes" id="UP000649826">
    <property type="component" value="Unassembled WGS sequence"/>
</dbReference>
<accession>A0ABR7ILM5</accession>
<evidence type="ECO:0000313" key="2">
    <source>
        <dbReference type="Proteomes" id="UP000649826"/>
    </source>
</evidence>
<dbReference type="Pfam" id="PF02585">
    <property type="entry name" value="PIG-L"/>
    <property type="match status" value="1"/>
</dbReference>
<evidence type="ECO:0000313" key="1">
    <source>
        <dbReference type="EMBL" id="MBC5780852.1"/>
    </source>
</evidence>